<reference evidence="2" key="2">
    <citation type="submission" date="2015-06" db="UniProtKB">
        <authorList>
            <consortium name="EnsemblPlants"/>
        </authorList>
    </citation>
    <scope>IDENTIFICATION</scope>
</reference>
<accession>A0A0E0PKR5</accession>
<dbReference type="AlphaFoldDB" id="A0A0E0PKR5"/>
<evidence type="ECO:0000256" key="1">
    <source>
        <dbReference type="SAM" id="MobiDB-lite"/>
    </source>
</evidence>
<dbReference type="EnsemblPlants" id="ORUFI05G12640.1">
    <property type="protein sequence ID" value="ORUFI05G12640.1"/>
    <property type="gene ID" value="ORUFI05G12640"/>
</dbReference>
<protein>
    <submittedName>
        <fullName evidence="2">Uncharacterized protein</fullName>
    </submittedName>
</protein>
<dbReference type="Gramene" id="ORUFI05G12640.1">
    <property type="protein sequence ID" value="ORUFI05G12640.1"/>
    <property type="gene ID" value="ORUFI05G12640"/>
</dbReference>
<evidence type="ECO:0000313" key="2">
    <source>
        <dbReference type="EnsemblPlants" id="ORUFI05G12640.1"/>
    </source>
</evidence>
<feature type="region of interest" description="Disordered" evidence="1">
    <location>
        <begin position="79"/>
        <end position="98"/>
    </location>
</feature>
<dbReference type="HOGENOM" id="CLU_2337313_0_0_1"/>
<keyword evidence="3" id="KW-1185">Reference proteome</keyword>
<organism evidence="2 3">
    <name type="scientific">Oryza rufipogon</name>
    <name type="common">Brownbeard rice</name>
    <name type="synonym">Asian wild rice</name>
    <dbReference type="NCBI Taxonomy" id="4529"/>
    <lineage>
        <taxon>Eukaryota</taxon>
        <taxon>Viridiplantae</taxon>
        <taxon>Streptophyta</taxon>
        <taxon>Embryophyta</taxon>
        <taxon>Tracheophyta</taxon>
        <taxon>Spermatophyta</taxon>
        <taxon>Magnoliopsida</taxon>
        <taxon>Liliopsida</taxon>
        <taxon>Poales</taxon>
        <taxon>Poaceae</taxon>
        <taxon>BOP clade</taxon>
        <taxon>Oryzoideae</taxon>
        <taxon>Oryzeae</taxon>
        <taxon>Oryzinae</taxon>
        <taxon>Oryza</taxon>
    </lineage>
</organism>
<reference evidence="3" key="1">
    <citation type="submission" date="2013-06" db="EMBL/GenBank/DDBJ databases">
        <authorList>
            <person name="Zhao Q."/>
        </authorList>
    </citation>
    <scope>NUCLEOTIDE SEQUENCE</scope>
    <source>
        <strain evidence="3">cv. W1943</strain>
    </source>
</reference>
<sequence length="98" mass="10368">MGKGDNDSFLLSSPLLPPNGSGALRQCKRTEEVCHDFLFFSPLLFLPTVVEGSGNGGEQRRRATAAAFAARVDPTAVTLPLHGSGGSGGGEAQRWRIR</sequence>
<evidence type="ECO:0000313" key="3">
    <source>
        <dbReference type="Proteomes" id="UP000008022"/>
    </source>
</evidence>
<dbReference type="Proteomes" id="UP000008022">
    <property type="component" value="Unassembled WGS sequence"/>
</dbReference>
<name>A0A0E0PKR5_ORYRU</name>
<proteinExistence type="predicted"/>